<comment type="caution">
    <text evidence="2">The sequence shown here is derived from an EMBL/GenBank/DDBJ whole genome shotgun (WGS) entry which is preliminary data.</text>
</comment>
<keyword evidence="3" id="KW-1185">Reference proteome</keyword>
<feature type="transmembrane region" description="Helical" evidence="1">
    <location>
        <begin position="6"/>
        <end position="30"/>
    </location>
</feature>
<sequence length="267" mass="31058">MKFLKFCLHFILVVLLSILTQVGGLLYLIVVLATRKIHRFKLIKQIVVFLLVYLICSLLLIPKVAPYFGREKLETTEHLQAHSLFYVLANRDYVKPKLKEALQEIARDFSKYDPNLTVVYLDANFPFFDGFPLLPHLSHNDGKKIDLAFIYNDEKGRVTNEKPSRSGYGIYEASNSGERDQTQACKEAGYWQYDFTRYVSFGNRNPELTLSNEATKQLVKLILNLKETSKLFLEPHLVQRMNHSDPKIRFHGCRAVRHDDHIHFQIN</sequence>
<proteinExistence type="predicted"/>
<dbReference type="Proteomes" id="UP001197770">
    <property type="component" value="Unassembled WGS sequence"/>
</dbReference>
<dbReference type="InterPro" id="IPR009045">
    <property type="entry name" value="Zn_M74/Hedgehog-like"/>
</dbReference>
<gene>
    <name evidence="2" type="ORF">LLW17_07630</name>
</gene>
<dbReference type="RefSeq" id="WP_228229660.1">
    <property type="nucleotide sequence ID" value="NZ_JAJGMW010000008.1"/>
</dbReference>
<protein>
    <recommendedName>
        <fullName evidence="4">Transmembrane protein</fullName>
    </recommendedName>
</protein>
<evidence type="ECO:0000256" key="1">
    <source>
        <dbReference type="SAM" id="Phobius"/>
    </source>
</evidence>
<keyword evidence="1" id="KW-1133">Transmembrane helix</keyword>
<keyword evidence="1" id="KW-0472">Membrane</keyword>
<dbReference type="EMBL" id="JAJGMW010000008">
    <property type="protein sequence ID" value="MCC4212582.1"/>
    <property type="molecule type" value="Genomic_DNA"/>
</dbReference>
<keyword evidence="1" id="KW-0812">Transmembrane</keyword>
<name>A0ABS8GRI6_9FLAO</name>
<organism evidence="2 3">
    <name type="scientific">Leeuwenhoekiella parthenopeia</name>
    <dbReference type="NCBI Taxonomy" id="2890320"/>
    <lineage>
        <taxon>Bacteria</taxon>
        <taxon>Pseudomonadati</taxon>
        <taxon>Bacteroidota</taxon>
        <taxon>Flavobacteriia</taxon>
        <taxon>Flavobacteriales</taxon>
        <taxon>Flavobacteriaceae</taxon>
        <taxon>Leeuwenhoekiella</taxon>
    </lineage>
</organism>
<evidence type="ECO:0008006" key="4">
    <source>
        <dbReference type="Google" id="ProtNLM"/>
    </source>
</evidence>
<dbReference type="Gene3D" id="3.30.1380.10">
    <property type="match status" value="1"/>
</dbReference>
<reference evidence="2 3" key="1">
    <citation type="submission" date="2021-11" db="EMBL/GenBank/DDBJ databases">
        <title>Seasonal and diel survey of microbial diversity of the Tyrrhenian coast.</title>
        <authorList>
            <person name="Gattoni G."/>
            <person name="Corral P."/>
        </authorList>
    </citation>
    <scope>NUCLEOTIDE SEQUENCE [LARGE SCALE GENOMIC DNA]</scope>
    <source>
        <strain evidence="2 3">Mr9</strain>
    </source>
</reference>
<accession>A0ABS8GRI6</accession>
<evidence type="ECO:0000313" key="2">
    <source>
        <dbReference type="EMBL" id="MCC4212582.1"/>
    </source>
</evidence>
<evidence type="ECO:0000313" key="3">
    <source>
        <dbReference type="Proteomes" id="UP001197770"/>
    </source>
</evidence>
<feature type="transmembrane region" description="Helical" evidence="1">
    <location>
        <begin position="42"/>
        <end position="61"/>
    </location>
</feature>